<dbReference type="EMBL" id="LGRX02028385">
    <property type="protein sequence ID" value="KAK3248136.1"/>
    <property type="molecule type" value="Genomic_DNA"/>
</dbReference>
<dbReference type="AlphaFoldDB" id="A0AAE0F119"/>
<name>A0AAE0F119_9CHLO</name>
<comment type="caution">
    <text evidence="1">The sequence shown here is derived from an EMBL/GenBank/DDBJ whole genome shotgun (WGS) entry which is preliminary data.</text>
</comment>
<reference evidence="1 2" key="1">
    <citation type="journal article" date="2015" name="Genome Biol. Evol.">
        <title>Comparative Genomics of a Bacterivorous Green Alga Reveals Evolutionary Causalities and Consequences of Phago-Mixotrophic Mode of Nutrition.</title>
        <authorList>
            <person name="Burns J.A."/>
            <person name="Paasch A."/>
            <person name="Narechania A."/>
            <person name="Kim E."/>
        </authorList>
    </citation>
    <scope>NUCLEOTIDE SEQUENCE [LARGE SCALE GENOMIC DNA]</scope>
    <source>
        <strain evidence="1 2">PLY_AMNH</strain>
    </source>
</reference>
<protein>
    <submittedName>
        <fullName evidence="1">Uncharacterized protein</fullName>
    </submittedName>
</protein>
<organism evidence="1 2">
    <name type="scientific">Cymbomonas tetramitiformis</name>
    <dbReference type="NCBI Taxonomy" id="36881"/>
    <lineage>
        <taxon>Eukaryota</taxon>
        <taxon>Viridiplantae</taxon>
        <taxon>Chlorophyta</taxon>
        <taxon>Pyramimonadophyceae</taxon>
        <taxon>Pyramimonadales</taxon>
        <taxon>Pyramimonadaceae</taxon>
        <taxon>Cymbomonas</taxon>
    </lineage>
</organism>
<evidence type="ECO:0000313" key="1">
    <source>
        <dbReference type="EMBL" id="KAK3248136.1"/>
    </source>
</evidence>
<keyword evidence="2" id="KW-1185">Reference proteome</keyword>
<evidence type="ECO:0000313" key="2">
    <source>
        <dbReference type="Proteomes" id="UP001190700"/>
    </source>
</evidence>
<sequence>MRWLTRFTLNTLDSHTVKVEQAIELGTDVRVEGLSNCRYGTAGAVCSNSGVCLRLPDLSHPIGHVAVPHVPMNPLLVHPEISNRGASIDHCRFQLSRTAFPAPLTLV</sequence>
<accession>A0AAE0F119</accession>
<proteinExistence type="predicted"/>
<dbReference type="Proteomes" id="UP001190700">
    <property type="component" value="Unassembled WGS sequence"/>
</dbReference>
<gene>
    <name evidence="1" type="ORF">CYMTET_42388</name>
</gene>